<dbReference type="PANTHER" id="PTHR22726">
    <property type="entry name" value="METALLOENDOPEPTIDASE OMA1"/>
    <property type="match status" value="1"/>
</dbReference>
<feature type="chain" id="PRO_5046456820" evidence="7">
    <location>
        <begin position="22"/>
        <end position="487"/>
    </location>
</feature>
<name>A0ABP8J3Q4_9BACT</name>
<reference evidence="10" key="1">
    <citation type="journal article" date="2019" name="Int. J. Syst. Evol. Microbiol.">
        <title>The Global Catalogue of Microorganisms (GCM) 10K type strain sequencing project: providing services to taxonomists for standard genome sequencing and annotation.</title>
        <authorList>
            <consortium name="The Broad Institute Genomics Platform"/>
            <consortium name="The Broad Institute Genome Sequencing Center for Infectious Disease"/>
            <person name="Wu L."/>
            <person name="Ma J."/>
        </authorList>
    </citation>
    <scope>NUCLEOTIDE SEQUENCE [LARGE SCALE GENOMIC DNA]</scope>
    <source>
        <strain evidence="10">JCM 17924</strain>
    </source>
</reference>
<dbReference type="PROSITE" id="PS51257">
    <property type="entry name" value="PROKAR_LIPOPROTEIN"/>
    <property type="match status" value="1"/>
</dbReference>
<comment type="cofactor">
    <cofactor evidence="1">
        <name>Zn(2+)</name>
        <dbReference type="ChEBI" id="CHEBI:29105"/>
    </cofactor>
</comment>
<keyword evidence="2" id="KW-0645">Protease</keyword>
<dbReference type="Gene3D" id="3.40.1000.10">
    <property type="entry name" value="Mog1/PsbP, alpha/beta/alpha sandwich"/>
    <property type="match status" value="1"/>
</dbReference>
<feature type="domain" description="Peptidase M48" evidence="8">
    <location>
        <begin position="64"/>
        <end position="241"/>
    </location>
</feature>
<evidence type="ECO:0000256" key="4">
    <source>
        <dbReference type="ARBA" id="ARBA00022801"/>
    </source>
</evidence>
<evidence type="ECO:0000259" key="8">
    <source>
        <dbReference type="Pfam" id="PF01435"/>
    </source>
</evidence>
<keyword evidence="7" id="KW-0732">Signal</keyword>
<feature type="signal peptide" evidence="7">
    <location>
        <begin position="1"/>
        <end position="21"/>
    </location>
</feature>
<evidence type="ECO:0000256" key="7">
    <source>
        <dbReference type="SAM" id="SignalP"/>
    </source>
</evidence>
<dbReference type="InterPro" id="IPR001915">
    <property type="entry name" value="Peptidase_M48"/>
</dbReference>
<keyword evidence="6 9" id="KW-0482">Metalloprotease</keyword>
<comment type="caution">
    <text evidence="9">The sequence shown here is derived from an EMBL/GenBank/DDBJ whole genome shotgun (WGS) entry which is preliminary data.</text>
</comment>
<proteinExistence type="predicted"/>
<accession>A0ABP8J3Q4</accession>
<evidence type="ECO:0000256" key="2">
    <source>
        <dbReference type="ARBA" id="ARBA00022670"/>
    </source>
</evidence>
<keyword evidence="4" id="KW-0378">Hydrolase</keyword>
<dbReference type="InterPro" id="IPR051156">
    <property type="entry name" value="Mito/Outer_Membr_Metalloprot"/>
</dbReference>
<evidence type="ECO:0000256" key="6">
    <source>
        <dbReference type="ARBA" id="ARBA00023049"/>
    </source>
</evidence>
<dbReference type="Gene3D" id="3.30.2010.10">
    <property type="entry name" value="Metalloproteases ('zincins'), catalytic domain"/>
    <property type="match status" value="1"/>
</dbReference>
<protein>
    <submittedName>
        <fullName evidence="9">M48 family metalloprotease</fullName>
    </submittedName>
</protein>
<dbReference type="EMBL" id="BAABHA010000008">
    <property type="protein sequence ID" value="GAA4384477.1"/>
    <property type="molecule type" value="Genomic_DNA"/>
</dbReference>
<keyword evidence="3" id="KW-0479">Metal-binding</keyword>
<keyword evidence="5" id="KW-0862">Zinc</keyword>
<dbReference type="CDD" id="cd07333">
    <property type="entry name" value="M48C_bepA_like"/>
    <property type="match status" value="1"/>
</dbReference>
<evidence type="ECO:0000256" key="3">
    <source>
        <dbReference type="ARBA" id="ARBA00022723"/>
    </source>
</evidence>
<evidence type="ECO:0000313" key="10">
    <source>
        <dbReference type="Proteomes" id="UP001500454"/>
    </source>
</evidence>
<dbReference type="RefSeq" id="WP_345224978.1">
    <property type="nucleotide sequence ID" value="NZ_BAABHA010000008.1"/>
</dbReference>
<evidence type="ECO:0000256" key="1">
    <source>
        <dbReference type="ARBA" id="ARBA00001947"/>
    </source>
</evidence>
<dbReference type="Proteomes" id="UP001500454">
    <property type="component" value="Unassembled WGS sequence"/>
</dbReference>
<organism evidence="9 10">
    <name type="scientific">Hymenobacter koreensis</name>
    <dbReference type="NCBI Taxonomy" id="1084523"/>
    <lineage>
        <taxon>Bacteria</taxon>
        <taxon>Pseudomonadati</taxon>
        <taxon>Bacteroidota</taxon>
        <taxon>Cytophagia</taxon>
        <taxon>Cytophagales</taxon>
        <taxon>Hymenobacteraceae</taxon>
        <taxon>Hymenobacter</taxon>
    </lineage>
</organism>
<evidence type="ECO:0000313" key="9">
    <source>
        <dbReference type="EMBL" id="GAA4384477.1"/>
    </source>
</evidence>
<gene>
    <name evidence="9" type="ORF">GCM10023186_26760</name>
</gene>
<dbReference type="Pfam" id="PF01435">
    <property type="entry name" value="Peptidase_M48"/>
    <property type="match status" value="1"/>
</dbReference>
<dbReference type="GO" id="GO:0008237">
    <property type="term" value="F:metallopeptidase activity"/>
    <property type="evidence" value="ECO:0007669"/>
    <property type="project" value="UniProtKB-KW"/>
</dbReference>
<dbReference type="PANTHER" id="PTHR22726:SF1">
    <property type="entry name" value="METALLOENDOPEPTIDASE OMA1, MITOCHONDRIAL"/>
    <property type="match status" value="1"/>
</dbReference>
<keyword evidence="10" id="KW-1185">Reference proteome</keyword>
<sequence length="487" mass="54032">MHTYFRTICSAAVLLVAASCATNPVTGKREVMLVSKGQELAMGQQSDPAVTAQFGLYPDQKLQNFINEKGKQMGAISHQPNLTYTFRVVDSPVINAFAIPGGYVYFTRGIMAHFNNEAQFAGVLGHEIGHVTARHSAKQQTNAIIGQVGLMGAMIASPRIAQFGEQAMQGMQLLFLKFGRDDESQSDELGVEYSSKIGYDAKEMADFFQTLQREQAKSGTEAIPDFLSTHPNPGDRYNRVHQLAEQWKQKNGNPQNLKVNRDQYLKLIDGIVYGEDPKQGFVENNTFYHPELKFQFPVPAGWKHQNTPQQFQMADPAGKALMMLMLAPGATLDEAAQALTKQLNLQPTESRRTTINGFPALAFVADQVQQDPQTGQQVAGVRVLSYLIQDGKTIFALMGVSTPTDFAGYAPQFTSIAEAFQRLTDAEKLNRQPEHVRIKTLKLRSTLEKALRTYNVPEKRLEEMAILNGMQLNEQVNAGSLIKVVEK</sequence>
<evidence type="ECO:0000256" key="5">
    <source>
        <dbReference type="ARBA" id="ARBA00022833"/>
    </source>
</evidence>